<dbReference type="EMBL" id="CAAALY010033703">
    <property type="protein sequence ID" value="VEL17677.1"/>
    <property type="molecule type" value="Genomic_DNA"/>
</dbReference>
<protein>
    <submittedName>
        <fullName evidence="1">Uncharacterized protein</fullName>
    </submittedName>
</protein>
<evidence type="ECO:0000313" key="2">
    <source>
        <dbReference type="Proteomes" id="UP000784294"/>
    </source>
</evidence>
<proteinExistence type="predicted"/>
<sequence length="274" mass="29419">MLLLIFRPKLGTLLPPDLLELLTDTFGRQLRSTRLSTAVQQAEPSAPGENSAWLCETGKRFLNQYADYLQSEVGFVRIDLGPIESPPAPTSSASAPNHTAFHPNLTTTGVPASLSVLQGGITAPAGYVGSGGVGLGNLSPSRVSRLGEHNLTRDPENRALGKMIVRTDRRPSIETNRFAGSALSAASPTHVSSETASCARKATVANEESLTSHPRMSHLLTNWSRQNGPCSASATKSNSTYALFQRSIHLAGIHIIEARPSLFFLLWLYCKLSS</sequence>
<organism evidence="1 2">
    <name type="scientific">Protopolystoma xenopodis</name>
    <dbReference type="NCBI Taxonomy" id="117903"/>
    <lineage>
        <taxon>Eukaryota</taxon>
        <taxon>Metazoa</taxon>
        <taxon>Spiralia</taxon>
        <taxon>Lophotrochozoa</taxon>
        <taxon>Platyhelminthes</taxon>
        <taxon>Monogenea</taxon>
        <taxon>Polyopisthocotylea</taxon>
        <taxon>Polystomatidea</taxon>
        <taxon>Polystomatidae</taxon>
        <taxon>Protopolystoma</taxon>
    </lineage>
</organism>
<keyword evidence="2" id="KW-1185">Reference proteome</keyword>
<name>A0A448WQK5_9PLAT</name>
<reference evidence="1" key="1">
    <citation type="submission" date="2018-11" db="EMBL/GenBank/DDBJ databases">
        <authorList>
            <consortium name="Pathogen Informatics"/>
        </authorList>
    </citation>
    <scope>NUCLEOTIDE SEQUENCE</scope>
</reference>
<evidence type="ECO:0000313" key="1">
    <source>
        <dbReference type="EMBL" id="VEL17677.1"/>
    </source>
</evidence>
<gene>
    <name evidence="1" type="ORF">PXEA_LOCUS11117</name>
</gene>
<accession>A0A448WQK5</accession>
<dbReference type="Proteomes" id="UP000784294">
    <property type="component" value="Unassembled WGS sequence"/>
</dbReference>
<dbReference type="AlphaFoldDB" id="A0A448WQK5"/>
<comment type="caution">
    <text evidence="1">The sequence shown here is derived from an EMBL/GenBank/DDBJ whole genome shotgun (WGS) entry which is preliminary data.</text>
</comment>